<evidence type="ECO:0000256" key="5">
    <source>
        <dbReference type="RuleBase" id="RU003719"/>
    </source>
</evidence>
<dbReference type="Pfam" id="PF02826">
    <property type="entry name" value="2-Hacid_dh_C"/>
    <property type="match status" value="1"/>
</dbReference>
<dbReference type="GO" id="GO:0008652">
    <property type="term" value="P:amino acid biosynthetic process"/>
    <property type="evidence" value="ECO:0007669"/>
    <property type="project" value="UniProtKB-KW"/>
</dbReference>
<feature type="domain" description="D-isomer specific 2-hydroxyacid dehydrogenase catalytic" evidence="6">
    <location>
        <begin position="6"/>
        <end position="301"/>
    </location>
</feature>
<dbReference type="FunFam" id="3.40.50.720:FF:000021">
    <property type="entry name" value="D-3-phosphoglycerate dehydrogenase"/>
    <property type="match status" value="1"/>
</dbReference>
<evidence type="ECO:0000256" key="3">
    <source>
        <dbReference type="ARBA" id="ARBA00023002"/>
    </source>
</evidence>
<dbReference type="Gene3D" id="3.40.50.720">
    <property type="entry name" value="NAD(P)-binding Rossmann-like Domain"/>
    <property type="match status" value="2"/>
</dbReference>
<dbReference type="SUPFAM" id="SSF51735">
    <property type="entry name" value="NAD(P)-binding Rossmann-fold domains"/>
    <property type="match status" value="1"/>
</dbReference>
<evidence type="ECO:0000259" key="6">
    <source>
        <dbReference type="Pfam" id="PF00389"/>
    </source>
</evidence>
<evidence type="ECO:0000256" key="1">
    <source>
        <dbReference type="ARBA" id="ARBA00005854"/>
    </source>
</evidence>
<dbReference type="AlphaFoldDB" id="A0A832UZE5"/>
<organism evidence="8 9">
    <name type="scientific">Candidatus Undinarchaeum marinum</name>
    <dbReference type="NCBI Taxonomy" id="2756141"/>
    <lineage>
        <taxon>Archaea</taxon>
        <taxon>Candidatus Undinarchaeota</taxon>
        <taxon>Candidatus Undinarchaeia</taxon>
        <taxon>Candidatus Undinarchaeales</taxon>
        <taxon>Candidatus Undinarchaeaceae</taxon>
        <taxon>Candidatus Undinarchaeum</taxon>
    </lineage>
</organism>
<dbReference type="Pfam" id="PF00389">
    <property type="entry name" value="2-Hacid_dh"/>
    <property type="match status" value="1"/>
</dbReference>
<dbReference type="InterPro" id="IPR036291">
    <property type="entry name" value="NAD(P)-bd_dom_sf"/>
</dbReference>
<dbReference type="InterPro" id="IPR029752">
    <property type="entry name" value="D-isomer_DH_CS1"/>
</dbReference>
<dbReference type="InterPro" id="IPR029753">
    <property type="entry name" value="D-isomer_DH_CS"/>
</dbReference>
<dbReference type="GO" id="GO:0051287">
    <property type="term" value="F:NAD binding"/>
    <property type="evidence" value="ECO:0007669"/>
    <property type="project" value="InterPro"/>
</dbReference>
<accession>A0A832UZE5</accession>
<dbReference type="PROSITE" id="PS00065">
    <property type="entry name" value="D_2_HYDROXYACID_DH_1"/>
    <property type="match status" value="1"/>
</dbReference>
<dbReference type="GO" id="GO:0016616">
    <property type="term" value="F:oxidoreductase activity, acting on the CH-OH group of donors, NAD or NADP as acceptor"/>
    <property type="evidence" value="ECO:0007669"/>
    <property type="project" value="InterPro"/>
</dbReference>
<proteinExistence type="inferred from homology"/>
<gene>
    <name evidence="8" type="ORF">H1011_01600</name>
</gene>
<dbReference type="InterPro" id="IPR006139">
    <property type="entry name" value="D-isomer_2_OHA_DH_cat_dom"/>
</dbReference>
<keyword evidence="4" id="KW-0520">NAD</keyword>
<dbReference type="PROSITE" id="PS00670">
    <property type="entry name" value="D_2_HYDROXYACID_DH_2"/>
    <property type="match status" value="1"/>
</dbReference>
<keyword evidence="3 5" id="KW-0560">Oxidoreductase</keyword>
<dbReference type="PANTHER" id="PTHR42789:SF1">
    <property type="entry name" value="D-ISOMER SPECIFIC 2-HYDROXYACID DEHYDROGENASE FAMILY PROTEIN (AFU_ORTHOLOGUE AFUA_6G10090)"/>
    <property type="match status" value="1"/>
</dbReference>
<reference evidence="8 9" key="1">
    <citation type="journal article" name="Nat. Commun.">
        <title>Undinarchaeota illuminate DPANN phylogeny and the impact of gene transfer on archaeal evolution.</title>
        <authorList>
            <person name="Dombrowski N."/>
            <person name="Williams T.A."/>
            <person name="Sun J."/>
            <person name="Woodcroft B.J."/>
            <person name="Lee J.H."/>
            <person name="Minh B.Q."/>
            <person name="Rinke C."/>
            <person name="Spang A."/>
        </authorList>
    </citation>
    <scope>NUCLEOTIDE SEQUENCE [LARGE SCALE GENOMIC DNA]</scope>
    <source>
        <strain evidence="8">MAG_bin17</strain>
    </source>
</reference>
<comment type="similarity">
    <text evidence="1 5">Belongs to the D-isomer specific 2-hydroxyacid dehydrogenase family.</text>
</comment>
<dbReference type="Proteomes" id="UP000604391">
    <property type="component" value="Unassembled WGS sequence"/>
</dbReference>
<evidence type="ECO:0000259" key="7">
    <source>
        <dbReference type="Pfam" id="PF02826"/>
    </source>
</evidence>
<evidence type="ECO:0000256" key="2">
    <source>
        <dbReference type="ARBA" id="ARBA00022605"/>
    </source>
</evidence>
<comment type="caution">
    <text evidence="8">The sequence shown here is derived from an EMBL/GenBank/DDBJ whole genome shotgun (WGS) entry which is preliminary data.</text>
</comment>
<evidence type="ECO:0000313" key="8">
    <source>
        <dbReference type="EMBL" id="HIJ99502.1"/>
    </source>
</evidence>
<feature type="domain" description="D-isomer specific 2-hydroxyacid dehydrogenase NAD-binding" evidence="7">
    <location>
        <begin position="107"/>
        <end position="281"/>
    </location>
</feature>
<dbReference type="InterPro" id="IPR050857">
    <property type="entry name" value="D-2-hydroxyacid_DH"/>
</dbReference>
<dbReference type="SUPFAM" id="SSF52283">
    <property type="entry name" value="Formate/glycerate dehydrogenase catalytic domain-like"/>
    <property type="match status" value="1"/>
</dbReference>
<name>A0A832UZE5_9ARCH</name>
<dbReference type="EMBL" id="DVAD01000009">
    <property type="protein sequence ID" value="HIJ99502.1"/>
    <property type="molecule type" value="Genomic_DNA"/>
</dbReference>
<dbReference type="InterPro" id="IPR006140">
    <property type="entry name" value="D-isomer_DH_NAD-bd"/>
</dbReference>
<evidence type="ECO:0000313" key="9">
    <source>
        <dbReference type="Proteomes" id="UP000604391"/>
    </source>
</evidence>
<protein>
    <submittedName>
        <fullName evidence="8">D-2-hydroxyacid dehydrogenase</fullName>
    </submittedName>
</protein>
<dbReference type="PANTHER" id="PTHR42789">
    <property type="entry name" value="D-ISOMER SPECIFIC 2-HYDROXYACID DEHYDROGENASE FAMILY PROTEIN (AFU_ORTHOLOGUE AFUA_6G10090)"/>
    <property type="match status" value="1"/>
</dbReference>
<keyword evidence="2" id="KW-0028">Amino-acid biosynthesis</keyword>
<keyword evidence="9" id="KW-1185">Reference proteome</keyword>
<evidence type="ECO:0000256" key="4">
    <source>
        <dbReference type="ARBA" id="ARBA00023027"/>
    </source>
</evidence>
<dbReference type="CDD" id="cd05303">
    <property type="entry name" value="PGDH_2"/>
    <property type="match status" value="1"/>
</dbReference>
<sequence>MRSLKILAADPISEEAAKEIRDMGELELSPTISSEELLEKIADVEILIVRSRTKVTSELISAAKNLKAVIRAGVGLDNIDREAAKERGIKILNTPEAPTQSVAELTVGLMLNLSRNICSANASIKAGNWEKGGLSGTELSGKTLGIIGFGRVGKMVSELALAFGLNILAYDPYSSEEEMQKASVKSSELGELLSESDIISLHVPLTEETRNLIGENEFSQMKDGVLIVNAARAELLDEEAFYSAIERGKIRRAALDVYWGKKPSEKLLAFGDRVLLTPHLGSSTIEARERIGKLLVERVKDLV</sequence>